<dbReference type="InterPro" id="IPR013324">
    <property type="entry name" value="RNA_pol_sigma_r3/r4-like"/>
</dbReference>
<comment type="similarity">
    <text evidence="1">Belongs to the sigma-70 factor family. ECF subfamily.</text>
</comment>
<dbReference type="Proteomes" id="UP000005316">
    <property type="component" value="Unassembled WGS sequence"/>
</dbReference>
<comment type="caution">
    <text evidence="7">The sequence shown here is derived from an EMBL/GenBank/DDBJ whole genome shotgun (WGS) entry which is preliminary data.</text>
</comment>
<dbReference type="InterPro" id="IPR007627">
    <property type="entry name" value="RNA_pol_sigma70_r2"/>
</dbReference>
<dbReference type="Pfam" id="PF04542">
    <property type="entry name" value="Sigma70_r2"/>
    <property type="match status" value="1"/>
</dbReference>
<dbReference type="HOGENOM" id="CLU_047691_3_1_9"/>
<dbReference type="Gene3D" id="1.10.1740.10">
    <property type="match status" value="1"/>
</dbReference>
<dbReference type="STRING" id="759851.SAMN04244570_2209"/>
<keyword evidence="7" id="KW-0240">DNA-directed RNA polymerase</keyword>
<dbReference type="SUPFAM" id="SSF88659">
    <property type="entry name" value="Sigma3 and sigma4 domains of RNA polymerase sigma factors"/>
    <property type="match status" value="1"/>
</dbReference>
<protein>
    <submittedName>
        <fullName evidence="7">ECF family DNA-directed RNA polymerase sigma subunit SigV</fullName>
    </submittedName>
</protein>
<dbReference type="SUPFAM" id="SSF88946">
    <property type="entry name" value="Sigma2 domain of RNA polymerase sigma factors"/>
    <property type="match status" value="1"/>
</dbReference>
<accession>F9DSF9</accession>
<organism evidence="7 8">
    <name type="scientific">Sporosarcina newyorkensis 2681</name>
    <dbReference type="NCBI Taxonomy" id="1027292"/>
    <lineage>
        <taxon>Bacteria</taxon>
        <taxon>Bacillati</taxon>
        <taxon>Bacillota</taxon>
        <taxon>Bacilli</taxon>
        <taxon>Bacillales</taxon>
        <taxon>Caryophanaceae</taxon>
        <taxon>Sporosarcina</taxon>
    </lineage>
</organism>
<sequence>MLKTEEGGSFVMTKKEKFELVENFIVENREAHYRLAYSYVRNKENALDIVQESIFKALKSIDRLEEITYLKTWFYRILVNTSIDFIRKHQRMTVMDDDILSMHLPQAEDEIIDMDLHDAIDQLAPYDKTLIILRFFEDLKIDEIATVMNDNINTIKSRLYRILNKLRIKVGEDFKV</sequence>
<dbReference type="CDD" id="cd06171">
    <property type="entry name" value="Sigma70_r4"/>
    <property type="match status" value="1"/>
</dbReference>
<dbReference type="Gene3D" id="1.10.10.10">
    <property type="entry name" value="Winged helix-like DNA-binding domain superfamily/Winged helix DNA-binding domain"/>
    <property type="match status" value="1"/>
</dbReference>
<proteinExistence type="inferred from homology"/>
<dbReference type="AlphaFoldDB" id="F9DSF9"/>
<dbReference type="Pfam" id="PF08281">
    <property type="entry name" value="Sigma70_r4_2"/>
    <property type="match status" value="1"/>
</dbReference>
<dbReference type="PANTHER" id="PTHR43133">
    <property type="entry name" value="RNA POLYMERASE ECF-TYPE SIGMA FACTO"/>
    <property type="match status" value="1"/>
</dbReference>
<dbReference type="InterPro" id="IPR013325">
    <property type="entry name" value="RNA_pol_sigma_r2"/>
</dbReference>
<evidence type="ECO:0000259" key="6">
    <source>
        <dbReference type="Pfam" id="PF08281"/>
    </source>
</evidence>
<dbReference type="GO" id="GO:0003677">
    <property type="term" value="F:DNA binding"/>
    <property type="evidence" value="ECO:0007669"/>
    <property type="project" value="InterPro"/>
</dbReference>
<dbReference type="InterPro" id="IPR014284">
    <property type="entry name" value="RNA_pol_sigma-70_dom"/>
</dbReference>
<dbReference type="GO" id="GO:0006352">
    <property type="term" value="P:DNA-templated transcription initiation"/>
    <property type="evidence" value="ECO:0007669"/>
    <property type="project" value="InterPro"/>
</dbReference>
<dbReference type="EMBL" id="AFPZ01000047">
    <property type="protein sequence ID" value="EGQ26296.1"/>
    <property type="molecule type" value="Genomic_DNA"/>
</dbReference>
<dbReference type="NCBIfam" id="TIGR02937">
    <property type="entry name" value="sigma70-ECF"/>
    <property type="match status" value="1"/>
</dbReference>
<evidence type="ECO:0000256" key="2">
    <source>
        <dbReference type="ARBA" id="ARBA00023015"/>
    </source>
</evidence>
<dbReference type="InterPro" id="IPR013249">
    <property type="entry name" value="RNA_pol_sigma70_r4_t2"/>
</dbReference>
<feature type="domain" description="RNA polymerase sigma factor 70 region 4 type 2" evidence="6">
    <location>
        <begin position="114"/>
        <end position="166"/>
    </location>
</feature>
<feature type="domain" description="RNA polymerase sigma-70 region 2" evidence="5">
    <location>
        <begin position="27"/>
        <end position="91"/>
    </location>
</feature>
<dbReference type="GO" id="GO:0000428">
    <property type="term" value="C:DNA-directed RNA polymerase complex"/>
    <property type="evidence" value="ECO:0007669"/>
    <property type="project" value="UniProtKB-KW"/>
</dbReference>
<dbReference type="PANTHER" id="PTHR43133:SF60">
    <property type="entry name" value="RNA POLYMERASE SIGMA FACTOR SIGV"/>
    <property type="match status" value="1"/>
</dbReference>
<evidence type="ECO:0000259" key="5">
    <source>
        <dbReference type="Pfam" id="PF04542"/>
    </source>
</evidence>
<evidence type="ECO:0000313" key="8">
    <source>
        <dbReference type="Proteomes" id="UP000005316"/>
    </source>
</evidence>
<keyword evidence="3" id="KW-0731">Sigma factor</keyword>
<evidence type="ECO:0000256" key="1">
    <source>
        <dbReference type="ARBA" id="ARBA00010641"/>
    </source>
</evidence>
<dbReference type="InterPro" id="IPR036388">
    <property type="entry name" value="WH-like_DNA-bd_sf"/>
</dbReference>
<evidence type="ECO:0000256" key="3">
    <source>
        <dbReference type="ARBA" id="ARBA00023082"/>
    </source>
</evidence>
<evidence type="ECO:0000313" key="7">
    <source>
        <dbReference type="EMBL" id="EGQ26296.1"/>
    </source>
</evidence>
<keyword evidence="2" id="KW-0805">Transcription regulation</keyword>
<name>F9DSF9_9BACL</name>
<reference evidence="7 8" key="1">
    <citation type="submission" date="2011-04" db="EMBL/GenBank/DDBJ databases">
        <authorList>
            <person name="Muzny D."/>
            <person name="Qin X."/>
            <person name="Deng J."/>
            <person name="Jiang H."/>
            <person name="Liu Y."/>
            <person name="Qu J."/>
            <person name="Song X.-Z."/>
            <person name="Zhang L."/>
            <person name="Thornton R."/>
            <person name="Coyle M."/>
            <person name="Francisco L."/>
            <person name="Jackson L."/>
            <person name="Javaid M."/>
            <person name="Korchina V."/>
            <person name="Kovar C."/>
            <person name="Mata R."/>
            <person name="Mathew T."/>
            <person name="Ngo R."/>
            <person name="Nguyen L."/>
            <person name="Nguyen N."/>
            <person name="Okwuonu G."/>
            <person name="Ongeri F."/>
            <person name="Pham C."/>
            <person name="Simmons D."/>
            <person name="Wilczek-Boney K."/>
            <person name="Hale W."/>
            <person name="Jakkamsetti A."/>
            <person name="Pham P."/>
            <person name="Ruth R."/>
            <person name="San Lucas F."/>
            <person name="Warren J."/>
            <person name="Zhang J."/>
            <person name="Zhao Z."/>
            <person name="Zhou C."/>
            <person name="Zhu D."/>
            <person name="Lee S."/>
            <person name="Bess C."/>
            <person name="Blankenburg K."/>
            <person name="Forbes L."/>
            <person name="Fu Q."/>
            <person name="Gubbala S."/>
            <person name="Hirani K."/>
            <person name="Jayaseelan J.C."/>
            <person name="Lara F."/>
            <person name="Munidasa M."/>
            <person name="Palculict T."/>
            <person name="Patil S."/>
            <person name="Pu L.-L."/>
            <person name="Saada N."/>
            <person name="Tang L."/>
            <person name="Weissenberger G."/>
            <person name="Zhu Y."/>
            <person name="Hemphill L."/>
            <person name="Shang Y."/>
            <person name="Youmans B."/>
            <person name="Ayvaz T."/>
            <person name="Ross M."/>
            <person name="Santibanez J."/>
            <person name="Aqrawi P."/>
            <person name="Gross S."/>
            <person name="Joshi V."/>
            <person name="Fowler G."/>
            <person name="Nazareth L."/>
            <person name="Reid J."/>
            <person name="Worley K."/>
            <person name="Petrosino J."/>
            <person name="Highlander S."/>
            <person name="Gibbs R."/>
        </authorList>
    </citation>
    <scope>NUCLEOTIDE SEQUENCE [LARGE SCALE GENOMIC DNA]</scope>
    <source>
        <strain evidence="7 8">2681</strain>
    </source>
</reference>
<gene>
    <name evidence="7" type="primary">sigV</name>
    <name evidence="7" type="ORF">HMPREF9372_1739</name>
</gene>
<dbReference type="GO" id="GO:0016987">
    <property type="term" value="F:sigma factor activity"/>
    <property type="evidence" value="ECO:0007669"/>
    <property type="project" value="UniProtKB-KW"/>
</dbReference>
<dbReference type="InterPro" id="IPR039425">
    <property type="entry name" value="RNA_pol_sigma-70-like"/>
</dbReference>
<evidence type="ECO:0000256" key="4">
    <source>
        <dbReference type="ARBA" id="ARBA00023163"/>
    </source>
</evidence>
<dbReference type="eggNOG" id="COG1595">
    <property type="taxonomic scope" value="Bacteria"/>
</dbReference>
<keyword evidence="4" id="KW-0804">Transcription</keyword>